<keyword evidence="2" id="KW-1185">Reference proteome</keyword>
<proteinExistence type="predicted"/>
<organism evidence="1 2">
    <name type="scientific">Plenodomus tracheiphilus IPT5</name>
    <dbReference type="NCBI Taxonomy" id="1408161"/>
    <lineage>
        <taxon>Eukaryota</taxon>
        <taxon>Fungi</taxon>
        <taxon>Dikarya</taxon>
        <taxon>Ascomycota</taxon>
        <taxon>Pezizomycotina</taxon>
        <taxon>Dothideomycetes</taxon>
        <taxon>Pleosporomycetidae</taxon>
        <taxon>Pleosporales</taxon>
        <taxon>Pleosporineae</taxon>
        <taxon>Leptosphaeriaceae</taxon>
        <taxon>Plenodomus</taxon>
    </lineage>
</organism>
<evidence type="ECO:0000313" key="1">
    <source>
        <dbReference type="EMBL" id="KAF2852905.1"/>
    </source>
</evidence>
<evidence type="ECO:0008006" key="3">
    <source>
        <dbReference type="Google" id="ProtNLM"/>
    </source>
</evidence>
<name>A0A6A7BEK1_9PLEO</name>
<gene>
    <name evidence="1" type="ORF">T440DRAFT_487920</name>
</gene>
<dbReference type="Proteomes" id="UP000799423">
    <property type="component" value="Unassembled WGS sequence"/>
</dbReference>
<evidence type="ECO:0000313" key="2">
    <source>
        <dbReference type="Proteomes" id="UP000799423"/>
    </source>
</evidence>
<protein>
    <recommendedName>
        <fullName evidence="3">BTB domain-containing protein</fullName>
    </recommendedName>
</protein>
<sequence>MGGSSSRQIEETLSHHLRHSRYFRRAKNFREGTELKVELFDNEPHIFELFIQFMDSAKAWVLGDYIDAPTFKRLALGGLCDIFLPSDEIQYPKSGFGPEAIDYCCRNSIAGSSLHQFYVAIAGSFWTHSKIVHFNDASWLSYELFGRLASHAGKKLDDEIPKMRTFALALEADKK</sequence>
<dbReference type="AlphaFoldDB" id="A0A6A7BEK1"/>
<dbReference type="EMBL" id="MU006297">
    <property type="protein sequence ID" value="KAF2852905.1"/>
    <property type="molecule type" value="Genomic_DNA"/>
</dbReference>
<dbReference type="OrthoDB" id="194443at2759"/>
<accession>A0A6A7BEK1</accession>
<reference evidence="1" key="1">
    <citation type="submission" date="2020-01" db="EMBL/GenBank/DDBJ databases">
        <authorList>
            <consortium name="DOE Joint Genome Institute"/>
            <person name="Haridas S."/>
            <person name="Albert R."/>
            <person name="Binder M."/>
            <person name="Bloem J."/>
            <person name="Labutti K."/>
            <person name="Salamov A."/>
            <person name="Andreopoulos B."/>
            <person name="Baker S.E."/>
            <person name="Barry K."/>
            <person name="Bills G."/>
            <person name="Bluhm B.H."/>
            <person name="Cannon C."/>
            <person name="Castanera R."/>
            <person name="Culley D.E."/>
            <person name="Daum C."/>
            <person name="Ezra D."/>
            <person name="Gonzalez J.B."/>
            <person name="Henrissat B."/>
            <person name="Kuo A."/>
            <person name="Liang C."/>
            <person name="Lipzen A."/>
            <person name="Lutzoni F."/>
            <person name="Magnuson J."/>
            <person name="Mondo S."/>
            <person name="Nolan M."/>
            <person name="Ohm R."/>
            <person name="Pangilinan J."/>
            <person name="Park H.-J."/>
            <person name="Ramirez L."/>
            <person name="Alfaro M."/>
            <person name="Sun H."/>
            <person name="Tritt A."/>
            <person name="Yoshinaga Y."/>
            <person name="Zwiers L.-H."/>
            <person name="Turgeon B.G."/>
            <person name="Goodwin S.B."/>
            <person name="Spatafora J.W."/>
            <person name="Crous P.W."/>
            <person name="Grigoriev I.V."/>
        </authorList>
    </citation>
    <scope>NUCLEOTIDE SEQUENCE</scope>
    <source>
        <strain evidence="1">IPT5</strain>
    </source>
</reference>